<accession>A0A560IKU6</accession>
<organism evidence="2 3">
    <name type="scientific">Nitrospirillum amazonense</name>
    <dbReference type="NCBI Taxonomy" id="28077"/>
    <lineage>
        <taxon>Bacteria</taxon>
        <taxon>Pseudomonadati</taxon>
        <taxon>Pseudomonadota</taxon>
        <taxon>Alphaproteobacteria</taxon>
        <taxon>Rhodospirillales</taxon>
        <taxon>Azospirillaceae</taxon>
        <taxon>Nitrospirillum</taxon>
    </lineage>
</organism>
<proteinExistence type="predicted"/>
<dbReference type="EMBL" id="VITT01000009">
    <property type="protein sequence ID" value="TWB58679.1"/>
    <property type="molecule type" value="Genomic_DNA"/>
</dbReference>
<dbReference type="Proteomes" id="UP000318050">
    <property type="component" value="Unassembled WGS sequence"/>
</dbReference>
<feature type="compositionally biased region" description="Low complexity" evidence="1">
    <location>
        <begin position="97"/>
        <end position="121"/>
    </location>
</feature>
<reference evidence="2 3" key="1">
    <citation type="submission" date="2019-06" db="EMBL/GenBank/DDBJ databases">
        <title>Genomic Encyclopedia of Type Strains, Phase IV (KMG-V): Genome sequencing to study the core and pangenomes of soil and plant-associated prokaryotes.</title>
        <authorList>
            <person name="Whitman W."/>
        </authorList>
    </citation>
    <scope>NUCLEOTIDE SEQUENCE [LARGE SCALE GENOMIC DNA]</scope>
    <source>
        <strain evidence="2 3">BR 11140</strain>
    </source>
</reference>
<name>A0A560IKU6_9PROT</name>
<sequence length="121" mass="12525">MDQRTITLGGREFDVTAFDLDQLQLMTQRFKDLAKPLDEGGMDALRAIISAAIKGQIEPQELAALKTNLIELELAVHAIADTSGLTALGEARRGMEATLTGTGSTPASASAAAGTGQPSAA</sequence>
<evidence type="ECO:0000256" key="1">
    <source>
        <dbReference type="SAM" id="MobiDB-lite"/>
    </source>
</evidence>
<evidence type="ECO:0000313" key="2">
    <source>
        <dbReference type="EMBL" id="TWB58679.1"/>
    </source>
</evidence>
<comment type="caution">
    <text evidence="2">The sequence shown here is derived from an EMBL/GenBank/DDBJ whole genome shotgun (WGS) entry which is preliminary data.</text>
</comment>
<feature type="region of interest" description="Disordered" evidence="1">
    <location>
        <begin position="96"/>
        <end position="121"/>
    </location>
</feature>
<protein>
    <submittedName>
        <fullName evidence="2">Uncharacterized protein</fullName>
    </submittedName>
</protein>
<evidence type="ECO:0000313" key="3">
    <source>
        <dbReference type="Proteomes" id="UP000318050"/>
    </source>
</evidence>
<dbReference type="AlphaFoldDB" id="A0A560IKU6"/>
<gene>
    <name evidence="2" type="ORF">FBZ92_109172</name>
</gene>